<dbReference type="GO" id="GO:0003700">
    <property type="term" value="F:DNA-binding transcription factor activity"/>
    <property type="evidence" value="ECO:0007669"/>
    <property type="project" value="TreeGrafter"/>
</dbReference>
<evidence type="ECO:0000256" key="3">
    <source>
        <dbReference type="ARBA" id="ARBA00023163"/>
    </source>
</evidence>
<dbReference type="GO" id="GO:0045892">
    <property type="term" value="P:negative regulation of DNA-templated transcription"/>
    <property type="evidence" value="ECO:0007669"/>
    <property type="project" value="TreeGrafter"/>
</dbReference>
<dbReference type="Proteomes" id="UP000677537">
    <property type="component" value="Unassembled WGS sequence"/>
</dbReference>
<evidence type="ECO:0000259" key="4">
    <source>
        <dbReference type="PROSITE" id="PS51077"/>
    </source>
</evidence>
<dbReference type="InterPro" id="IPR005471">
    <property type="entry name" value="Tscrpt_reg_IclR_N"/>
</dbReference>
<evidence type="ECO:0000259" key="5">
    <source>
        <dbReference type="PROSITE" id="PS51078"/>
    </source>
</evidence>
<reference evidence="6" key="1">
    <citation type="submission" date="2021-03" db="EMBL/GenBank/DDBJ databases">
        <authorList>
            <person name="So Y."/>
        </authorList>
    </citation>
    <scope>NUCLEOTIDE SEQUENCE</scope>
    <source>
        <strain evidence="6">SG15</strain>
    </source>
</reference>
<dbReference type="InterPro" id="IPR011991">
    <property type="entry name" value="ArsR-like_HTH"/>
</dbReference>
<keyword evidence="1" id="KW-0805">Transcription regulation</keyword>
<accession>A0A940N7E7</accession>
<dbReference type="Gene3D" id="1.10.10.10">
    <property type="entry name" value="Winged helix-like DNA-binding domain superfamily/Winged helix DNA-binding domain"/>
    <property type="match status" value="1"/>
</dbReference>
<dbReference type="SUPFAM" id="SSF46785">
    <property type="entry name" value="Winged helix' DNA-binding domain"/>
    <property type="match status" value="1"/>
</dbReference>
<feature type="domain" description="HTH iclR-type" evidence="4">
    <location>
        <begin position="13"/>
        <end position="75"/>
    </location>
</feature>
<dbReference type="EMBL" id="JAGIZA010000045">
    <property type="protein sequence ID" value="MBP0496520.1"/>
    <property type="molecule type" value="Genomic_DNA"/>
</dbReference>
<keyword evidence="7" id="KW-1185">Reference proteome</keyword>
<dbReference type="PROSITE" id="PS51078">
    <property type="entry name" value="ICLR_ED"/>
    <property type="match status" value="1"/>
</dbReference>
<dbReference type="PANTHER" id="PTHR30136:SF35">
    <property type="entry name" value="HTH-TYPE TRANSCRIPTIONAL REGULATOR RV1719"/>
    <property type="match status" value="1"/>
</dbReference>
<keyword evidence="2" id="KW-0238">DNA-binding</keyword>
<sequence>MAPPQEAGGRQSVKSLLKMLDVLECFSTQDRELTVVEMARRTGMPRTTVHRIVDSLRVLGFLEQEASRERYRLGIKLFELGNTALTNLPLYREARPFVDTLSKMSGEVVHLCVFDGSQMVFVERSEHGSGRPHNTVTTMEATPCHSTGVGKATLAFQDEAVIDRIIRLGLHRFTSETITAPASLREELARIRARGFAVDECEHEPELRCVAAPIRNSTGKVFAAISVSGHTRRVTLNRVADLATLVMSHAQLISIRLGFMPSAASASTGPGASRPD</sequence>
<dbReference type="InterPro" id="IPR050707">
    <property type="entry name" value="HTH_MetabolicPath_Reg"/>
</dbReference>
<protein>
    <submittedName>
        <fullName evidence="6">IclR family transcriptional regulator</fullName>
    </submittedName>
</protein>
<dbReference type="CDD" id="cd00090">
    <property type="entry name" value="HTH_ARSR"/>
    <property type="match status" value="1"/>
</dbReference>
<dbReference type="InterPro" id="IPR036388">
    <property type="entry name" value="WH-like_DNA-bd_sf"/>
</dbReference>
<dbReference type="PROSITE" id="PS51077">
    <property type="entry name" value="HTH_ICLR"/>
    <property type="match status" value="1"/>
</dbReference>
<dbReference type="InterPro" id="IPR036390">
    <property type="entry name" value="WH_DNA-bd_sf"/>
</dbReference>
<dbReference type="PANTHER" id="PTHR30136">
    <property type="entry name" value="HELIX-TURN-HELIX TRANSCRIPTIONAL REGULATOR, ICLR FAMILY"/>
    <property type="match status" value="1"/>
</dbReference>
<evidence type="ECO:0000313" key="7">
    <source>
        <dbReference type="Proteomes" id="UP000677537"/>
    </source>
</evidence>
<organism evidence="6 7">
    <name type="scientific">Roseomonas indoligenes</name>
    <dbReference type="NCBI Taxonomy" id="2820811"/>
    <lineage>
        <taxon>Bacteria</taxon>
        <taxon>Pseudomonadati</taxon>
        <taxon>Pseudomonadota</taxon>
        <taxon>Alphaproteobacteria</taxon>
        <taxon>Acetobacterales</taxon>
        <taxon>Roseomonadaceae</taxon>
        <taxon>Roseomonas</taxon>
    </lineage>
</organism>
<dbReference type="Pfam" id="PF01614">
    <property type="entry name" value="IclR_C"/>
    <property type="match status" value="1"/>
</dbReference>
<dbReference type="Pfam" id="PF09339">
    <property type="entry name" value="HTH_IclR"/>
    <property type="match status" value="1"/>
</dbReference>
<feature type="domain" description="IclR-ED" evidence="5">
    <location>
        <begin position="76"/>
        <end position="259"/>
    </location>
</feature>
<dbReference type="AlphaFoldDB" id="A0A940N7E7"/>
<dbReference type="FunFam" id="1.10.10.10:FF:000056">
    <property type="entry name" value="IclR family transcriptional regulator"/>
    <property type="match status" value="1"/>
</dbReference>
<dbReference type="SMART" id="SM00346">
    <property type="entry name" value="HTH_ICLR"/>
    <property type="match status" value="1"/>
</dbReference>
<dbReference type="InterPro" id="IPR014757">
    <property type="entry name" value="Tscrpt_reg_IclR_C"/>
</dbReference>
<evidence type="ECO:0000313" key="6">
    <source>
        <dbReference type="EMBL" id="MBP0496520.1"/>
    </source>
</evidence>
<proteinExistence type="predicted"/>
<evidence type="ECO:0000256" key="1">
    <source>
        <dbReference type="ARBA" id="ARBA00023015"/>
    </source>
</evidence>
<comment type="caution">
    <text evidence="6">The sequence shown here is derived from an EMBL/GenBank/DDBJ whole genome shotgun (WGS) entry which is preliminary data.</text>
</comment>
<dbReference type="Gene3D" id="3.30.450.40">
    <property type="match status" value="1"/>
</dbReference>
<evidence type="ECO:0000256" key="2">
    <source>
        <dbReference type="ARBA" id="ARBA00023125"/>
    </source>
</evidence>
<name>A0A940N7E7_9PROT</name>
<dbReference type="InterPro" id="IPR029016">
    <property type="entry name" value="GAF-like_dom_sf"/>
</dbReference>
<gene>
    <name evidence="6" type="ORF">J5Y10_27325</name>
</gene>
<keyword evidence="3" id="KW-0804">Transcription</keyword>
<dbReference type="GO" id="GO:0003677">
    <property type="term" value="F:DNA binding"/>
    <property type="evidence" value="ECO:0007669"/>
    <property type="project" value="UniProtKB-KW"/>
</dbReference>
<dbReference type="SUPFAM" id="SSF55781">
    <property type="entry name" value="GAF domain-like"/>
    <property type="match status" value="1"/>
</dbReference>